<keyword evidence="2" id="KW-1185">Reference proteome</keyword>
<sequence length="55" mass="6470">MFGFKRRAKRAKEDRVGNFFFRIFGPATVEGAIQGWSREAQDQYKQMRAAQRRSS</sequence>
<dbReference type="EMBL" id="BAAARV010000093">
    <property type="protein sequence ID" value="GAA2383321.1"/>
    <property type="molecule type" value="Genomic_DNA"/>
</dbReference>
<protein>
    <submittedName>
        <fullName evidence="1">Uncharacterized protein</fullName>
    </submittedName>
</protein>
<dbReference type="Proteomes" id="UP001501444">
    <property type="component" value="Unassembled WGS sequence"/>
</dbReference>
<comment type="caution">
    <text evidence="1">The sequence shown here is derived from an EMBL/GenBank/DDBJ whole genome shotgun (WGS) entry which is preliminary data.</text>
</comment>
<evidence type="ECO:0000313" key="2">
    <source>
        <dbReference type="Proteomes" id="UP001501444"/>
    </source>
</evidence>
<organism evidence="1 2">
    <name type="scientific">Dactylosporangium salmoneum</name>
    <dbReference type="NCBI Taxonomy" id="53361"/>
    <lineage>
        <taxon>Bacteria</taxon>
        <taxon>Bacillati</taxon>
        <taxon>Actinomycetota</taxon>
        <taxon>Actinomycetes</taxon>
        <taxon>Micromonosporales</taxon>
        <taxon>Micromonosporaceae</taxon>
        <taxon>Dactylosporangium</taxon>
    </lineage>
</organism>
<gene>
    <name evidence="1" type="ORF">GCM10010170_092180</name>
</gene>
<evidence type="ECO:0000313" key="1">
    <source>
        <dbReference type="EMBL" id="GAA2383321.1"/>
    </source>
</evidence>
<name>A0ABP5UNL4_9ACTN</name>
<accession>A0ABP5UNL4</accession>
<proteinExistence type="predicted"/>
<reference evidence="2" key="1">
    <citation type="journal article" date="2019" name="Int. J. Syst. Evol. Microbiol.">
        <title>The Global Catalogue of Microorganisms (GCM) 10K type strain sequencing project: providing services to taxonomists for standard genome sequencing and annotation.</title>
        <authorList>
            <consortium name="The Broad Institute Genomics Platform"/>
            <consortium name="The Broad Institute Genome Sequencing Center for Infectious Disease"/>
            <person name="Wu L."/>
            <person name="Ma J."/>
        </authorList>
    </citation>
    <scope>NUCLEOTIDE SEQUENCE [LARGE SCALE GENOMIC DNA]</scope>
    <source>
        <strain evidence="2">JCM 3272</strain>
    </source>
</reference>
<dbReference type="RefSeq" id="WP_344619031.1">
    <property type="nucleotide sequence ID" value="NZ_BAAARV010000093.1"/>
</dbReference>